<dbReference type="PANTHER" id="PTHR23519">
    <property type="entry name" value="AUTOPHAGY-RELATED PROTEIN 22"/>
    <property type="match status" value="1"/>
</dbReference>
<name>A0ABT3CTI4_9BACT</name>
<feature type="transmembrane region" description="Helical" evidence="6">
    <location>
        <begin position="91"/>
        <end position="110"/>
    </location>
</feature>
<keyword evidence="2" id="KW-0813">Transport</keyword>
<dbReference type="Pfam" id="PF11700">
    <property type="entry name" value="ATG22"/>
    <property type="match status" value="1"/>
</dbReference>
<feature type="transmembrane region" description="Helical" evidence="6">
    <location>
        <begin position="21"/>
        <end position="38"/>
    </location>
</feature>
<keyword evidence="8" id="KW-1185">Reference proteome</keyword>
<evidence type="ECO:0000256" key="3">
    <source>
        <dbReference type="ARBA" id="ARBA00022692"/>
    </source>
</evidence>
<evidence type="ECO:0000256" key="6">
    <source>
        <dbReference type="SAM" id="Phobius"/>
    </source>
</evidence>
<sequence length="433" mass="48362">MTDTKTIQRAWCMYDWANSSYLLVITSTLFPIYFNGVTRSFFHSEEVMFFGLQVTNTVLYSYSVATAFLIVAVLSPILSGIADSGGSRLKFLKLFTFIGSASTFSLFWFKGHNVEFGIIMSVLAGVGYSGSLVFYNAFLPEITSSDQYDQLSARGYAFGYVGSLILLLISFGLIKNFGLVGLDNEGTAVRIAFMLVGVWWFGFAQYSFYHLPKEKVESGGKDKAWLIDGLKEIVKVFRTIQHMPNTKVYLLAFFFYSTGVQAVMHLAASFGEKELKLESGKLIATIMIIQVVAIAGAYVFSYISKKYNNGISILCMLVLWVGVCLFAYQTTHEFEFYGLAFVVGLVMGGIQSMSRSTFSKLIPENTHDNTSFFSFYDVVEKLSIVFGTFSFGFVESMTGSMRNSTLILALYFIVGILLFVFSRLLKSSTFRSI</sequence>
<dbReference type="Gene3D" id="1.20.1250.20">
    <property type="entry name" value="MFS general substrate transporter like domains"/>
    <property type="match status" value="1"/>
</dbReference>
<dbReference type="SUPFAM" id="SSF103473">
    <property type="entry name" value="MFS general substrate transporter"/>
    <property type="match status" value="1"/>
</dbReference>
<evidence type="ECO:0000256" key="1">
    <source>
        <dbReference type="ARBA" id="ARBA00004127"/>
    </source>
</evidence>
<reference evidence="7 8" key="1">
    <citation type="submission" date="2022-10" db="EMBL/GenBank/DDBJ databases">
        <title>Comparative genomics and taxonomic characterization of three novel marine species of genus Reichenbachiella exhibiting antioxidant and polysaccharide degradation activities.</title>
        <authorList>
            <person name="Muhammad N."/>
            <person name="Lee Y.-J."/>
            <person name="Ko J."/>
            <person name="Kim S.-G."/>
        </authorList>
    </citation>
    <scope>NUCLEOTIDE SEQUENCE [LARGE SCALE GENOMIC DNA]</scope>
    <source>
        <strain evidence="7 8">ABR2-5</strain>
    </source>
</reference>
<dbReference type="PANTHER" id="PTHR23519:SF1">
    <property type="entry name" value="AUTOPHAGY-RELATED PROTEIN 22"/>
    <property type="match status" value="1"/>
</dbReference>
<gene>
    <name evidence="7" type="ORF">N7U62_08960</name>
</gene>
<keyword evidence="3 6" id="KW-0812">Transmembrane</keyword>
<evidence type="ECO:0000256" key="5">
    <source>
        <dbReference type="ARBA" id="ARBA00023136"/>
    </source>
</evidence>
<dbReference type="InterPro" id="IPR050495">
    <property type="entry name" value="ATG22/LtaA_families"/>
</dbReference>
<evidence type="ECO:0000256" key="4">
    <source>
        <dbReference type="ARBA" id="ARBA00022989"/>
    </source>
</evidence>
<evidence type="ECO:0000313" key="8">
    <source>
        <dbReference type="Proteomes" id="UP001300692"/>
    </source>
</evidence>
<protein>
    <submittedName>
        <fullName evidence="7">MFS transporter</fullName>
    </submittedName>
</protein>
<feature type="transmembrane region" description="Helical" evidence="6">
    <location>
        <begin position="116"/>
        <end position="135"/>
    </location>
</feature>
<feature type="transmembrane region" description="Helical" evidence="6">
    <location>
        <begin position="406"/>
        <end position="425"/>
    </location>
</feature>
<organism evidence="7 8">
    <name type="scientific">Reichenbachiella ulvae</name>
    <dbReference type="NCBI Taxonomy" id="2980104"/>
    <lineage>
        <taxon>Bacteria</taxon>
        <taxon>Pseudomonadati</taxon>
        <taxon>Bacteroidota</taxon>
        <taxon>Cytophagia</taxon>
        <taxon>Cytophagales</taxon>
        <taxon>Reichenbachiellaceae</taxon>
        <taxon>Reichenbachiella</taxon>
    </lineage>
</organism>
<dbReference type="RefSeq" id="WP_264137625.1">
    <property type="nucleotide sequence ID" value="NZ_JAOYOD010000001.1"/>
</dbReference>
<feature type="transmembrane region" description="Helical" evidence="6">
    <location>
        <begin position="334"/>
        <end position="353"/>
    </location>
</feature>
<evidence type="ECO:0000313" key="7">
    <source>
        <dbReference type="EMBL" id="MCV9386790.1"/>
    </source>
</evidence>
<comment type="caution">
    <text evidence="7">The sequence shown here is derived from an EMBL/GenBank/DDBJ whole genome shotgun (WGS) entry which is preliminary data.</text>
</comment>
<feature type="transmembrane region" description="Helical" evidence="6">
    <location>
        <begin position="187"/>
        <end position="209"/>
    </location>
</feature>
<evidence type="ECO:0000256" key="2">
    <source>
        <dbReference type="ARBA" id="ARBA00022448"/>
    </source>
</evidence>
<comment type="subcellular location">
    <subcellularLocation>
        <location evidence="1">Endomembrane system</location>
        <topology evidence="1">Multi-pass membrane protein</topology>
    </subcellularLocation>
</comment>
<accession>A0ABT3CTI4</accession>
<keyword evidence="5 6" id="KW-0472">Membrane</keyword>
<feature type="transmembrane region" description="Helical" evidence="6">
    <location>
        <begin position="248"/>
        <end position="270"/>
    </location>
</feature>
<feature type="transmembrane region" description="Helical" evidence="6">
    <location>
        <begin position="310"/>
        <end position="328"/>
    </location>
</feature>
<feature type="transmembrane region" description="Helical" evidence="6">
    <location>
        <begin position="282"/>
        <end position="303"/>
    </location>
</feature>
<feature type="transmembrane region" description="Helical" evidence="6">
    <location>
        <begin position="58"/>
        <end position="79"/>
    </location>
</feature>
<proteinExistence type="predicted"/>
<dbReference type="InterPro" id="IPR024671">
    <property type="entry name" value="Atg22-like"/>
</dbReference>
<feature type="transmembrane region" description="Helical" evidence="6">
    <location>
        <begin position="374"/>
        <end position="394"/>
    </location>
</feature>
<dbReference type="Proteomes" id="UP001300692">
    <property type="component" value="Unassembled WGS sequence"/>
</dbReference>
<dbReference type="InterPro" id="IPR036259">
    <property type="entry name" value="MFS_trans_sf"/>
</dbReference>
<keyword evidence="4 6" id="KW-1133">Transmembrane helix</keyword>
<feature type="transmembrane region" description="Helical" evidence="6">
    <location>
        <begin position="156"/>
        <end position="175"/>
    </location>
</feature>
<dbReference type="EMBL" id="JAOYOD010000001">
    <property type="protein sequence ID" value="MCV9386790.1"/>
    <property type="molecule type" value="Genomic_DNA"/>
</dbReference>